<dbReference type="STRING" id="90270.BI317_19615"/>
<dbReference type="CDD" id="cd18588">
    <property type="entry name" value="ABC_6TM_CyaB_HlyB_like"/>
    <property type="match status" value="1"/>
</dbReference>
<dbReference type="SUPFAM" id="SSF90123">
    <property type="entry name" value="ABC transporter transmembrane region"/>
    <property type="match status" value="1"/>
</dbReference>
<dbReference type="InterPro" id="IPR036640">
    <property type="entry name" value="ABC1_TM_sf"/>
</dbReference>
<evidence type="ECO:0000256" key="7">
    <source>
        <dbReference type="ARBA" id="ARBA00022840"/>
    </source>
</evidence>
<evidence type="ECO:0000256" key="9">
    <source>
        <dbReference type="ARBA" id="ARBA00023136"/>
    </source>
</evidence>
<dbReference type="PANTHER" id="PTHR24221">
    <property type="entry name" value="ATP-BINDING CASSETTE SUB-FAMILY B"/>
    <property type="match status" value="1"/>
</dbReference>
<dbReference type="GO" id="GO:0006508">
    <property type="term" value="P:proteolysis"/>
    <property type="evidence" value="ECO:0007669"/>
    <property type="project" value="InterPro"/>
</dbReference>
<evidence type="ECO:0000256" key="1">
    <source>
        <dbReference type="ARBA" id="ARBA00004651"/>
    </source>
</evidence>
<evidence type="ECO:0000313" key="14">
    <source>
        <dbReference type="EMBL" id="CAD0308551.1"/>
    </source>
</evidence>
<dbReference type="InterPro" id="IPR010132">
    <property type="entry name" value="ATPase_T1SS_HlyB"/>
</dbReference>
<evidence type="ECO:0000259" key="13">
    <source>
        <dbReference type="PROSITE" id="PS50990"/>
    </source>
</evidence>
<feature type="transmembrane region" description="Helical" evidence="10">
    <location>
        <begin position="165"/>
        <end position="187"/>
    </location>
</feature>
<evidence type="ECO:0000256" key="3">
    <source>
        <dbReference type="ARBA" id="ARBA00022448"/>
    </source>
</evidence>
<dbReference type="GO" id="GO:0030253">
    <property type="term" value="P:protein secretion by the type I secretion system"/>
    <property type="evidence" value="ECO:0007669"/>
    <property type="project" value="InterPro"/>
</dbReference>
<dbReference type="Pfam" id="PF00005">
    <property type="entry name" value="ABC_tran"/>
    <property type="match status" value="1"/>
</dbReference>
<dbReference type="InterPro" id="IPR003439">
    <property type="entry name" value="ABC_transporter-like_ATP-bd"/>
</dbReference>
<evidence type="ECO:0000256" key="4">
    <source>
        <dbReference type="ARBA" id="ARBA00022475"/>
    </source>
</evidence>
<feature type="transmembrane region" description="Helical" evidence="10">
    <location>
        <begin position="276"/>
        <end position="301"/>
    </location>
</feature>
<dbReference type="Gene3D" id="3.90.70.10">
    <property type="entry name" value="Cysteine proteinases"/>
    <property type="match status" value="1"/>
</dbReference>
<organism evidence="14">
    <name type="scientific">Xanthomonas hortorum pv. gardneri</name>
    <dbReference type="NCBI Taxonomy" id="2754056"/>
    <lineage>
        <taxon>Bacteria</taxon>
        <taxon>Pseudomonadati</taxon>
        <taxon>Pseudomonadota</taxon>
        <taxon>Gammaproteobacteria</taxon>
        <taxon>Lysobacterales</taxon>
        <taxon>Lysobacteraceae</taxon>
        <taxon>Xanthomonas</taxon>
    </lineage>
</organism>
<protein>
    <submittedName>
        <fullName evidence="14">Toxin RTX-I translocation ATP-binding protein</fullName>
    </submittedName>
</protein>
<dbReference type="RefSeq" id="WP_006449299.1">
    <property type="nucleotide sequence ID" value="NZ_CP018728.1"/>
</dbReference>
<dbReference type="GO" id="GO:0140359">
    <property type="term" value="F:ABC-type transporter activity"/>
    <property type="evidence" value="ECO:0007669"/>
    <property type="project" value="InterPro"/>
</dbReference>
<evidence type="ECO:0000256" key="2">
    <source>
        <dbReference type="ARBA" id="ARBA00006025"/>
    </source>
</evidence>
<feature type="transmembrane region" description="Helical" evidence="10">
    <location>
        <begin position="307"/>
        <end position="327"/>
    </location>
</feature>
<dbReference type="InterPro" id="IPR005074">
    <property type="entry name" value="Peptidase_C39"/>
</dbReference>
<keyword evidence="3" id="KW-0813">Transport</keyword>
<accession>A0A0G8MAH5</accession>
<dbReference type="SUPFAM" id="SSF52540">
    <property type="entry name" value="P-loop containing nucleoside triphosphate hydrolases"/>
    <property type="match status" value="1"/>
</dbReference>
<dbReference type="NCBIfam" id="TIGR01846">
    <property type="entry name" value="type_I_sec_HlyB"/>
    <property type="match status" value="1"/>
</dbReference>
<keyword evidence="5 10" id="KW-0812">Transmembrane</keyword>
<dbReference type="GO" id="GO:0005886">
    <property type="term" value="C:plasma membrane"/>
    <property type="evidence" value="ECO:0007669"/>
    <property type="project" value="UniProtKB-SubCell"/>
</dbReference>
<feature type="domain" description="Peptidase C39" evidence="13">
    <location>
        <begin position="18"/>
        <end position="137"/>
    </location>
</feature>
<dbReference type="GO" id="GO:0005524">
    <property type="term" value="F:ATP binding"/>
    <property type="evidence" value="ECO:0007669"/>
    <property type="project" value="UniProtKB-KW"/>
</dbReference>
<dbReference type="InterPro" id="IPR003593">
    <property type="entry name" value="AAA+_ATPase"/>
</dbReference>
<dbReference type="InterPro" id="IPR039395">
    <property type="entry name" value="Peptidase_C39-like_A"/>
</dbReference>
<dbReference type="Pfam" id="PF00664">
    <property type="entry name" value="ABC_membrane"/>
    <property type="match status" value="1"/>
</dbReference>
<dbReference type="PROSITE" id="PS50893">
    <property type="entry name" value="ABC_TRANSPORTER_2"/>
    <property type="match status" value="1"/>
</dbReference>
<dbReference type="PANTHER" id="PTHR24221:SF647">
    <property type="entry name" value="BLL6336 PROTEIN"/>
    <property type="match status" value="1"/>
</dbReference>
<sequence>MSGGSASLSLLEGGSSVQDRPDLGLQGLVLLAQFHGVAADAVQLAHGFGRGGEPFDETTLLLAAKQLGLKAKVVAQPAARIGMAALPALALVPDGDAFIVAKVGADQILIHDLVEKRPRSISPAEFEARYQGRLLQVASRASVLGDLAKFDFSWFIPAVVKYRKLMIEVFVVSFFIQLFALITPLFYQVVMDKVLVHNGLTTLDVIAIGLVSMAVFDVLLSGLRTYVFAHTTSKIDVELGARLFRHVLSLPLAYFESRRVGDTIARVRELENIRNFLTGQALTSVLDLFFTVVFLSVMFWYSGWLTLIVVLSLPLYATISGLITPVLRQRLNDKFARGADNQSFLVETVSGIGTVKAMAVDPRVTRTWDNQLAGYVSAGFNVTRIATLGQQGVQLVQKLTAVAVLFWGAKLVMEGKLSIGQLIAFNMLSGQVTAPIIRLAQLWQDFQQVGISVERLGDILNTRTEVPGSRLALPPIRGQVTFERVTFRYRPDAPEVLNGIELDIRPGEIIGIVGRSGSGKSTLTKLVQRLYTPERGRVLIDGQDLALADPAWLRRQLGVVLQENFLFNRSVRENIALTDPGMPLERVIHAAKLAGAHEFILELPEGYDTKVGEHGTGLSGGQRQRIAIARALIGDPRILILDEATSALDYESEHAVMSNMRAICKGRTVLIIAHRLSTVRQANRIVVVEKGRIIESGSHAELVDRPEGQYAHLYRLQQGTP</sequence>
<dbReference type="CDD" id="cd02417">
    <property type="entry name" value="Peptidase_C39_likeA"/>
    <property type="match status" value="1"/>
</dbReference>
<feature type="transmembrane region" description="Helical" evidence="10">
    <location>
        <begin position="199"/>
        <end position="220"/>
    </location>
</feature>
<dbReference type="OrthoDB" id="9806127at2"/>
<name>A0A0G8MAH5_9XANT</name>
<dbReference type="FunFam" id="1.20.1560.10:FF:000056">
    <property type="entry name" value="Alpha-hemolysin translocation ATP-binding protein HlyB"/>
    <property type="match status" value="1"/>
</dbReference>
<evidence type="ECO:0000259" key="11">
    <source>
        <dbReference type="PROSITE" id="PS50893"/>
    </source>
</evidence>
<comment type="subcellular location">
    <subcellularLocation>
        <location evidence="1">Cell membrane</location>
        <topology evidence="1">Multi-pass membrane protein</topology>
    </subcellularLocation>
</comment>
<dbReference type="InterPro" id="IPR027417">
    <property type="entry name" value="P-loop_NTPase"/>
</dbReference>
<dbReference type="Gene3D" id="1.20.1560.10">
    <property type="entry name" value="ABC transporter type 1, transmembrane domain"/>
    <property type="match status" value="1"/>
</dbReference>
<feature type="domain" description="ABC transporter" evidence="11">
    <location>
        <begin position="480"/>
        <end position="715"/>
    </location>
</feature>
<dbReference type="PROSITE" id="PS50990">
    <property type="entry name" value="PEPTIDASE_C39"/>
    <property type="match status" value="1"/>
</dbReference>
<keyword evidence="9 10" id="KW-0472">Membrane</keyword>
<dbReference type="Pfam" id="PF03412">
    <property type="entry name" value="Peptidase_C39"/>
    <property type="match status" value="1"/>
</dbReference>
<dbReference type="InterPro" id="IPR011527">
    <property type="entry name" value="ABC1_TM_dom"/>
</dbReference>
<dbReference type="SMART" id="SM00382">
    <property type="entry name" value="AAA"/>
    <property type="match status" value="1"/>
</dbReference>
<dbReference type="EMBL" id="LR828253">
    <property type="protein sequence ID" value="CAD0308541.1"/>
    <property type="molecule type" value="Genomic_DNA"/>
</dbReference>
<evidence type="ECO:0000256" key="10">
    <source>
        <dbReference type="SAM" id="Phobius"/>
    </source>
</evidence>
<proteinExistence type="inferred from homology"/>
<dbReference type="PROSITE" id="PS50929">
    <property type="entry name" value="ABC_TM1F"/>
    <property type="match status" value="1"/>
</dbReference>
<gene>
    <name evidence="14" type="primary">apxIB</name>
    <name evidence="14" type="ORF">CFBP8129_08960</name>
</gene>
<dbReference type="PROSITE" id="PS00211">
    <property type="entry name" value="ABC_TRANSPORTER_1"/>
    <property type="match status" value="1"/>
</dbReference>
<reference evidence="14" key="1">
    <citation type="submission" date="2020-07" db="EMBL/GenBank/DDBJ databases">
        <authorList>
            <person name="Pothier F. J."/>
        </authorList>
    </citation>
    <scope>NUCLEOTIDE SEQUENCE</scope>
    <source>
        <strain evidence="14">CFBP 8129</strain>
    </source>
</reference>
<dbReference type="InterPro" id="IPR017871">
    <property type="entry name" value="ABC_transporter-like_CS"/>
</dbReference>
<keyword evidence="7 14" id="KW-0067">ATP-binding</keyword>
<comment type="similarity">
    <text evidence="2">Belongs to the ABC transporter superfamily. Protein-1 exporter (TC 3.A.1.109) family.</text>
</comment>
<evidence type="ECO:0000256" key="5">
    <source>
        <dbReference type="ARBA" id="ARBA00022692"/>
    </source>
</evidence>
<evidence type="ECO:0000259" key="12">
    <source>
        <dbReference type="PROSITE" id="PS50929"/>
    </source>
</evidence>
<dbReference type="InterPro" id="IPR039421">
    <property type="entry name" value="Type_1_exporter"/>
</dbReference>
<dbReference type="FunFam" id="3.40.50.300:FF:000299">
    <property type="entry name" value="ABC transporter ATP-binding protein/permease"/>
    <property type="match status" value="1"/>
</dbReference>
<dbReference type="AlphaFoldDB" id="A0A0G8MAH5"/>
<keyword evidence="8 10" id="KW-1133">Transmembrane helix</keyword>
<evidence type="ECO:0000256" key="8">
    <source>
        <dbReference type="ARBA" id="ARBA00022989"/>
    </source>
</evidence>
<keyword evidence="6" id="KW-0547">Nucleotide-binding</keyword>
<dbReference type="Gene3D" id="3.40.50.300">
    <property type="entry name" value="P-loop containing nucleotide triphosphate hydrolases"/>
    <property type="match status" value="1"/>
</dbReference>
<dbReference type="GeneID" id="55514848"/>
<feature type="domain" description="ABC transmembrane type-1" evidence="12">
    <location>
        <begin position="169"/>
        <end position="448"/>
    </location>
</feature>
<dbReference type="GO" id="GO:0030256">
    <property type="term" value="C:type I protein secretion system complex"/>
    <property type="evidence" value="ECO:0007669"/>
    <property type="project" value="InterPro"/>
</dbReference>
<dbReference type="GO" id="GO:0008233">
    <property type="term" value="F:peptidase activity"/>
    <property type="evidence" value="ECO:0007669"/>
    <property type="project" value="InterPro"/>
</dbReference>
<dbReference type="GO" id="GO:0016887">
    <property type="term" value="F:ATP hydrolysis activity"/>
    <property type="evidence" value="ECO:0007669"/>
    <property type="project" value="InterPro"/>
</dbReference>
<dbReference type="GO" id="GO:0034040">
    <property type="term" value="F:ATPase-coupled lipid transmembrane transporter activity"/>
    <property type="evidence" value="ECO:0007669"/>
    <property type="project" value="TreeGrafter"/>
</dbReference>
<dbReference type="EMBL" id="LR828253">
    <property type="protein sequence ID" value="CAD0308551.1"/>
    <property type="molecule type" value="Genomic_DNA"/>
</dbReference>
<evidence type="ECO:0000256" key="6">
    <source>
        <dbReference type="ARBA" id="ARBA00022741"/>
    </source>
</evidence>
<keyword evidence="4" id="KW-1003">Cell membrane</keyword>